<evidence type="ECO:0000256" key="2">
    <source>
        <dbReference type="ARBA" id="ARBA00022723"/>
    </source>
</evidence>
<dbReference type="Gene3D" id="3.20.20.70">
    <property type="entry name" value="Aldolase class I"/>
    <property type="match status" value="1"/>
</dbReference>
<dbReference type="NCBIfam" id="TIGR03977">
    <property type="entry name" value="rSAM_pair_HxsC"/>
    <property type="match status" value="1"/>
</dbReference>
<dbReference type="InterPro" id="IPR050377">
    <property type="entry name" value="Radical_SAM_PqqE_MftC-like"/>
</dbReference>
<dbReference type="RefSeq" id="WP_201311554.1">
    <property type="nucleotide sequence ID" value="NZ_BLYI01000047.1"/>
</dbReference>
<dbReference type="PANTHER" id="PTHR11228:SF34">
    <property type="entry name" value="TUNGSTEN-CONTAINING ALDEHYDE FERREDOXIN OXIDOREDUCTASE COFACTOR MODIFYING PROTEIN"/>
    <property type="match status" value="1"/>
</dbReference>
<dbReference type="AlphaFoldDB" id="A0A916Q7Z0"/>
<dbReference type="InterPro" id="IPR024032">
    <property type="entry name" value="rSAM_paired_HxsC"/>
</dbReference>
<feature type="domain" description="Radical SAM core" evidence="5">
    <location>
        <begin position="80"/>
        <end position="303"/>
    </location>
</feature>
<protein>
    <submittedName>
        <fullName evidence="6">His-Xaa-Ser system radical SAM maturase HxsC</fullName>
    </submittedName>
</protein>
<evidence type="ECO:0000259" key="5">
    <source>
        <dbReference type="PROSITE" id="PS51918"/>
    </source>
</evidence>
<keyword evidence="1" id="KW-0949">S-adenosyl-L-methionine</keyword>
<dbReference type="CDD" id="cd01335">
    <property type="entry name" value="Radical_SAM"/>
    <property type="match status" value="1"/>
</dbReference>
<dbReference type="PROSITE" id="PS51918">
    <property type="entry name" value="RADICAL_SAM"/>
    <property type="match status" value="1"/>
</dbReference>
<dbReference type="EMBL" id="BLYI01000047">
    <property type="protein sequence ID" value="GFO85862.1"/>
    <property type="molecule type" value="Genomic_DNA"/>
</dbReference>
<evidence type="ECO:0000256" key="1">
    <source>
        <dbReference type="ARBA" id="ARBA00022691"/>
    </source>
</evidence>
<dbReference type="PANTHER" id="PTHR11228">
    <property type="entry name" value="RADICAL SAM DOMAIN PROTEIN"/>
    <property type="match status" value="1"/>
</dbReference>
<dbReference type="GO" id="GO:0046872">
    <property type="term" value="F:metal ion binding"/>
    <property type="evidence" value="ECO:0007669"/>
    <property type="project" value="UniProtKB-KW"/>
</dbReference>
<dbReference type="GO" id="GO:0051536">
    <property type="term" value="F:iron-sulfur cluster binding"/>
    <property type="evidence" value="ECO:0007669"/>
    <property type="project" value="UniProtKB-KW"/>
</dbReference>
<keyword evidence="4" id="KW-0411">Iron-sulfur</keyword>
<evidence type="ECO:0000256" key="3">
    <source>
        <dbReference type="ARBA" id="ARBA00023004"/>
    </source>
</evidence>
<gene>
    <name evidence="6" type="ORF">ANBU17_22090</name>
</gene>
<dbReference type="Proteomes" id="UP000613208">
    <property type="component" value="Unassembled WGS sequence"/>
</dbReference>
<keyword evidence="7" id="KW-1185">Reference proteome</keyword>
<keyword evidence="2" id="KW-0479">Metal-binding</keyword>
<keyword evidence="3" id="KW-0408">Iron</keyword>
<dbReference type="SFLD" id="SFLDG01067">
    <property type="entry name" value="SPASM/twitch_domain_containing"/>
    <property type="match status" value="1"/>
</dbReference>
<evidence type="ECO:0000313" key="6">
    <source>
        <dbReference type="EMBL" id="GFO85862.1"/>
    </source>
</evidence>
<comment type="caution">
    <text evidence="6">The sequence shown here is derived from an EMBL/GenBank/DDBJ whole genome shotgun (WGS) entry which is preliminary data.</text>
</comment>
<dbReference type="SFLD" id="SFLDG01103">
    <property type="entry name" value="Uncharacterised_Radical_SAM_Su"/>
    <property type="match status" value="1"/>
</dbReference>
<evidence type="ECO:0000256" key="4">
    <source>
        <dbReference type="ARBA" id="ARBA00023014"/>
    </source>
</evidence>
<reference evidence="6" key="1">
    <citation type="submission" date="2020-06" db="EMBL/GenBank/DDBJ databases">
        <title>Characterization of fructooligosaccharide metabolism and fructooligosaccharide-degrading enzymes in human commensal butyrate producers.</title>
        <authorList>
            <person name="Tanno H."/>
            <person name="Fujii T."/>
            <person name="Hirano K."/>
            <person name="Maeno S."/>
            <person name="Tonozuka T."/>
            <person name="Sakamoto M."/>
            <person name="Ohkuma M."/>
            <person name="Tochio T."/>
            <person name="Endo A."/>
        </authorList>
    </citation>
    <scope>NUCLEOTIDE SEQUENCE</scope>
    <source>
        <strain evidence="6">JCM 17466</strain>
    </source>
</reference>
<dbReference type="SUPFAM" id="SSF102114">
    <property type="entry name" value="Radical SAM enzymes"/>
    <property type="match status" value="1"/>
</dbReference>
<evidence type="ECO:0000313" key="7">
    <source>
        <dbReference type="Proteomes" id="UP000613208"/>
    </source>
</evidence>
<dbReference type="InterPro" id="IPR007197">
    <property type="entry name" value="rSAM"/>
</dbReference>
<dbReference type="GO" id="GO:0003824">
    <property type="term" value="F:catalytic activity"/>
    <property type="evidence" value="ECO:0007669"/>
    <property type="project" value="InterPro"/>
</dbReference>
<name>A0A916Q7Z0_9FIRM</name>
<sequence length="365" mass="42049">MVGRIVDWNFGERLLRVVCGLPEKDLETGIPIFWITEEETVFRDVDGSWYPLKWKYGDEELQTGDVLTIGQDGKISRNYSADSGEVDIFVTNHCNSNCVMCPLSETVRRQEQKYYLRWLWDFICILPDDVEYINITGGEPTLRKKDFLEILEYLKGKFRYSGFQLLTNGRSLADEMFLEQVLEQTPRGMRFAIPLHASRVMVHDGITQAKGSFRQTDRGIRNLLKQGQKVEIRVVISRKNIAYLTETAAHIVSNYPRVFCVNLIGMEMMGSAAVRREELWVDYPEVFKRAEAAVKILIAHGIDVQLYNFPLCAVKKGYWPLAVKSITDYKVRYMPACDDCRVKEICGGFFASTKHLMKPEVKPVR</sequence>
<dbReference type="SFLD" id="SFLDS00029">
    <property type="entry name" value="Radical_SAM"/>
    <property type="match status" value="1"/>
</dbReference>
<dbReference type="InterPro" id="IPR013785">
    <property type="entry name" value="Aldolase_TIM"/>
</dbReference>
<accession>A0A916Q7Z0</accession>
<organism evidence="6 7">
    <name type="scientific">Anaerostipes butyraticus</name>
    <dbReference type="NCBI Taxonomy" id="645466"/>
    <lineage>
        <taxon>Bacteria</taxon>
        <taxon>Bacillati</taxon>
        <taxon>Bacillota</taxon>
        <taxon>Clostridia</taxon>
        <taxon>Lachnospirales</taxon>
        <taxon>Lachnospiraceae</taxon>
        <taxon>Anaerostipes</taxon>
    </lineage>
</organism>
<dbReference type="Pfam" id="PF04055">
    <property type="entry name" value="Radical_SAM"/>
    <property type="match status" value="1"/>
</dbReference>
<dbReference type="InterPro" id="IPR058240">
    <property type="entry name" value="rSAM_sf"/>
</dbReference>
<proteinExistence type="predicted"/>